<gene>
    <name evidence="6" type="ORF">FKX85_01000</name>
</gene>
<reference evidence="6 7" key="1">
    <citation type="submission" date="2019-06" db="EMBL/GenBank/DDBJ databases">
        <title>Echinicola alkalisoli sp. nov. isolated from saline soil.</title>
        <authorList>
            <person name="Sun J.-Q."/>
            <person name="Xu L."/>
        </authorList>
    </citation>
    <scope>NUCLEOTIDE SEQUENCE [LARGE SCALE GENOMIC DNA]</scope>
    <source>
        <strain evidence="6 7">LN3S3</strain>
    </source>
</reference>
<keyword evidence="4" id="KW-0804">Transcription</keyword>
<evidence type="ECO:0000313" key="7">
    <source>
        <dbReference type="Proteomes" id="UP000316614"/>
    </source>
</evidence>
<evidence type="ECO:0000256" key="3">
    <source>
        <dbReference type="ARBA" id="ARBA00023125"/>
    </source>
</evidence>
<accession>A0A514CCZ6</accession>
<name>A0A514CCZ6_9BACT</name>
<dbReference type="PANTHER" id="PTHR30346:SF0">
    <property type="entry name" value="HCA OPERON TRANSCRIPTIONAL ACTIVATOR HCAR"/>
    <property type="match status" value="1"/>
</dbReference>
<keyword evidence="2" id="KW-0805">Transcription regulation</keyword>
<dbReference type="Gene3D" id="3.40.190.10">
    <property type="entry name" value="Periplasmic binding protein-like II"/>
    <property type="match status" value="2"/>
</dbReference>
<dbReference type="AlphaFoldDB" id="A0A514CCZ6"/>
<evidence type="ECO:0000313" key="6">
    <source>
        <dbReference type="EMBL" id="QDH77697.1"/>
    </source>
</evidence>
<dbReference type="InterPro" id="IPR005119">
    <property type="entry name" value="LysR_subst-bd"/>
</dbReference>
<dbReference type="GO" id="GO:0003700">
    <property type="term" value="F:DNA-binding transcription factor activity"/>
    <property type="evidence" value="ECO:0007669"/>
    <property type="project" value="InterPro"/>
</dbReference>
<dbReference type="InterPro" id="IPR000847">
    <property type="entry name" value="LysR_HTH_N"/>
</dbReference>
<evidence type="ECO:0000259" key="5">
    <source>
        <dbReference type="PROSITE" id="PS50931"/>
    </source>
</evidence>
<dbReference type="InterPro" id="IPR036388">
    <property type="entry name" value="WH-like_DNA-bd_sf"/>
</dbReference>
<organism evidence="6 7">
    <name type="scientific">Echinicola soli</name>
    <dbReference type="NCBI Taxonomy" id="2591634"/>
    <lineage>
        <taxon>Bacteria</taxon>
        <taxon>Pseudomonadati</taxon>
        <taxon>Bacteroidota</taxon>
        <taxon>Cytophagia</taxon>
        <taxon>Cytophagales</taxon>
        <taxon>Cyclobacteriaceae</taxon>
        <taxon>Echinicola</taxon>
    </lineage>
</organism>
<proteinExistence type="inferred from homology"/>
<dbReference type="RefSeq" id="WP_141612978.1">
    <property type="nucleotide sequence ID" value="NZ_CP041253.1"/>
</dbReference>
<sequence>MELRQLRYFSVLAEELHFRKAAERLFIVQPALSKQIKLLEEELGTALFKRDKRNVRLTAAGQYFKKETKGILDQLELIKSHAKLVQEGEKGEIRIGYVGSCIHTFLPDVLTEMHQSHPHIQTYLNEMTSRTQLEAIKNGELDIAFLRNPYPQPQYGSQLVFREPFSLVLPANHPIGPENFQKISQLKSEEFILPTQADGELYYRLQLSICEDGGFSPHIAHETVHGHTVLNLVDHGLGITFLPVSFEHVSNAAVKFIHLPDIPQKAEITALWNKENPNPSLQKLLNYIPCID</sequence>
<dbReference type="PANTHER" id="PTHR30346">
    <property type="entry name" value="TRANSCRIPTIONAL DUAL REGULATOR HCAR-RELATED"/>
    <property type="match status" value="1"/>
</dbReference>
<evidence type="ECO:0000256" key="1">
    <source>
        <dbReference type="ARBA" id="ARBA00009437"/>
    </source>
</evidence>
<keyword evidence="3" id="KW-0238">DNA-binding</keyword>
<dbReference type="GO" id="GO:0003677">
    <property type="term" value="F:DNA binding"/>
    <property type="evidence" value="ECO:0007669"/>
    <property type="project" value="UniProtKB-KW"/>
</dbReference>
<dbReference type="EMBL" id="CP041253">
    <property type="protein sequence ID" value="QDH77697.1"/>
    <property type="molecule type" value="Genomic_DNA"/>
</dbReference>
<dbReference type="PROSITE" id="PS50931">
    <property type="entry name" value="HTH_LYSR"/>
    <property type="match status" value="1"/>
</dbReference>
<dbReference type="GO" id="GO:0032993">
    <property type="term" value="C:protein-DNA complex"/>
    <property type="evidence" value="ECO:0007669"/>
    <property type="project" value="TreeGrafter"/>
</dbReference>
<keyword evidence="7" id="KW-1185">Reference proteome</keyword>
<dbReference type="InterPro" id="IPR036390">
    <property type="entry name" value="WH_DNA-bd_sf"/>
</dbReference>
<feature type="domain" description="HTH lysR-type" evidence="5">
    <location>
        <begin position="1"/>
        <end position="58"/>
    </location>
</feature>
<dbReference type="PRINTS" id="PR00039">
    <property type="entry name" value="HTHLYSR"/>
</dbReference>
<dbReference type="SUPFAM" id="SSF46785">
    <property type="entry name" value="Winged helix' DNA-binding domain"/>
    <property type="match status" value="1"/>
</dbReference>
<evidence type="ECO:0000256" key="4">
    <source>
        <dbReference type="ARBA" id="ARBA00023163"/>
    </source>
</evidence>
<protein>
    <submittedName>
        <fullName evidence="6">LysR family transcriptional regulator</fullName>
    </submittedName>
</protein>
<dbReference type="Pfam" id="PF00126">
    <property type="entry name" value="HTH_1"/>
    <property type="match status" value="1"/>
</dbReference>
<dbReference type="FunFam" id="1.10.10.10:FF:000001">
    <property type="entry name" value="LysR family transcriptional regulator"/>
    <property type="match status" value="1"/>
</dbReference>
<comment type="similarity">
    <text evidence="1">Belongs to the LysR transcriptional regulatory family.</text>
</comment>
<evidence type="ECO:0000256" key="2">
    <source>
        <dbReference type="ARBA" id="ARBA00023015"/>
    </source>
</evidence>
<dbReference type="SUPFAM" id="SSF53850">
    <property type="entry name" value="Periplasmic binding protein-like II"/>
    <property type="match status" value="1"/>
</dbReference>
<dbReference type="KEGG" id="echi:FKX85_01000"/>
<dbReference type="OrthoDB" id="9803735at2"/>
<dbReference type="Pfam" id="PF03466">
    <property type="entry name" value="LysR_substrate"/>
    <property type="match status" value="1"/>
</dbReference>
<dbReference type="Gene3D" id="1.10.10.10">
    <property type="entry name" value="Winged helix-like DNA-binding domain superfamily/Winged helix DNA-binding domain"/>
    <property type="match status" value="1"/>
</dbReference>
<dbReference type="Proteomes" id="UP000316614">
    <property type="component" value="Chromosome"/>
</dbReference>